<proteinExistence type="predicted"/>
<accession>A0A0X8JHV9</accession>
<dbReference type="KEGG" id="dfi:AXF13_01805"/>
<reference evidence="2" key="1">
    <citation type="submission" date="2016-02" db="EMBL/GenBank/DDBJ databases">
        <authorList>
            <person name="Holder M.E."/>
            <person name="Ajami N.J."/>
            <person name="Petrosino J.F."/>
        </authorList>
    </citation>
    <scope>NUCLEOTIDE SEQUENCE [LARGE SCALE GENOMIC DNA]</scope>
    <source>
        <strain evidence="2">CCUG 45958</strain>
    </source>
</reference>
<keyword evidence="2" id="KW-1185">Reference proteome</keyword>
<evidence type="ECO:0000313" key="2">
    <source>
        <dbReference type="Proteomes" id="UP000069241"/>
    </source>
</evidence>
<name>A0A0X8JHV9_9BACT</name>
<organism evidence="1 2">
    <name type="scientific">Desulfovibrio fairfieldensis</name>
    <dbReference type="NCBI Taxonomy" id="44742"/>
    <lineage>
        <taxon>Bacteria</taxon>
        <taxon>Pseudomonadati</taxon>
        <taxon>Thermodesulfobacteriota</taxon>
        <taxon>Desulfovibrionia</taxon>
        <taxon>Desulfovibrionales</taxon>
        <taxon>Desulfovibrionaceae</taxon>
        <taxon>Desulfovibrio</taxon>
    </lineage>
</organism>
<dbReference type="Proteomes" id="UP000069241">
    <property type="component" value="Chromosome"/>
</dbReference>
<evidence type="ECO:0000313" key="1">
    <source>
        <dbReference type="EMBL" id="AMD88952.1"/>
    </source>
</evidence>
<dbReference type="STRING" id="44742.AXF13_01805"/>
<dbReference type="RefSeq" id="WP_062251426.1">
    <property type="nucleotide sequence ID" value="NZ_CP014229.1"/>
</dbReference>
<dbReference type="AlphaFoldDB" id="A0A0X8JHV9"/>
<gene>
    <name evidence="1" type="ORF">AXF13_01805</name>
</gene>
<dbReference type="EMBL" id="CP014229">
    <property type="protein sequence ID" value="AMD88952.1"/>
    <property type="molecule type" value="Genomic_DNA"/>
</dbReference>
<sequence length="178" mass="19693">MNNGYHRTPTLRRRLFRAGLALVAVLVATLSLTPVLAQDALAARAVQKKAAQAVTVYENQPPVTDKELVGFLEILPRFRAWAKEHKEEAHPVLRNGKADFLYSPQAAEWVRAQGWDPVRFFCVMGRMAAALVIVEEGNDMSGTRPRDMPGVTEEELALARRHLGTMLKAGGNAPPINR</sequence>
<protein>
    <submittedName>
        <fullName evidence="1">Serine/threonine protein phosphatase</fullName>
    </submittedName>
</protein>